<comment type="caution">
    <text evidence="1">The sequence shown here is derived from an EMBL/GenBank/DDBJ whole genome shotgun (WGS) entry which is preliminary data.</text>
</comment>
<evidence type="ECO:0000313" key="1">
    <source>
        <dbReference type="EMBL" id="KKN25067.1"/>
    </source>
</evidence>
<dbReference type="EMBL" id="LAZR01002832">
    <property type="protein sequence ID" value="KKN25067.1"/>
    <property type="molecule type" value="Genomic_DNA"/>
</dbReference>
<sequence>MASMARYLGRMVIPKLIKKGYNTVAIGRYLRKTTGTWRRATMLVDIREAKGLITFGKKVQGLSLKSAIPKNLMVETELRGIHKYRVIGMSKKVHVVTGHVKYEMLSIYSTRLKTKEGWSQEFIEKQPLTGSDPEYLVEEVDIFGIEHQEGSRY</sequence>
<accession>A0A0F9PKM9</accession>
<reference evidence="1" key="1">
    <citation type="journal article" date="2015" name="Nature">
        <title>Complex archaea that bridge the gap between prokaryotes and eukaryotes.</title>
        <authorList>
            <person name="Spang A."/>
            <person name="Saw J.H."/>
            <person name="Jorgensen S.L."/>
            <person name="Zaremba-Niedzwiedzka K."/>
            <person name="Martijn J."/>
            <person name="Lind A.E."/>
            <person name="van Eijk R."/>
            <person name="Schleper C."/>
            <person name="Guy L."/>
            <person name="Ettema T.J."/>
        </authorList>
    </citation>
    <scope>NUCLEOTIDE SEQUENCE</scope>
</reference>
<proteinExistence type="predicted"/>
<protein>
    <submittedName>
        <fullName evidence="1">Uncharacterized protein</fullName>
    </submittedName>
</protein>
<dbReference type="AlphaFoldDB" id="A0A0F9PKM9"/>
<name>A0A0F9PKM9_9ZZZZ</name>
<organism evidence="1">
    <name type="scientific">marine sediment metagenome</name>
    <dbReference type="NCBI Taxonomy" id="412755"/>
    <lineage>
        <taxon>unclassified sequences</taxon>
        <taxon>metagenomes</taxon>
        <taxon>ecological metagenomes</taxon>
    </lineage>
</organism>
<gene>
    <name evidence="1" type="ORF">LCGC14_0888500</name>
</gene>